<dbReference type="Gene3D" id="3.30.70.1430">
    <property type="entry name" value="Multidrug efflux transporter AcrB pore domain"/>
    <property type="match status" value="2"/>
</dbReference>
<dbReference type="SUPFAM" id="SSF82693">
    <property type="entry name" value="Multidrug efflux transporter AcrB pore domain, PN1, PN2, PC1 and PC2 subdomains"/>
    <property type="match status" value="3"/>
</dbReference>
<dbReference type="EMBL" id="QZJZ01000087">
    <property type="protein sequence ID" value="RJP57002.1"/>
    <property type="molecule type" value="Genomic_DNA"/>
</dbReference>
<keyword evidence="1" id="KW-0472">Membrane</keyword>
<dbReference type="PANTHER" id="PTHR32063:SF0">
    <property type="entry name" value="SWARMING MOTILITY PROTEIN SWRC"/>
    <property type="match status" value="1"/>
</dbReference>
<dbReference type="PANTHER" id="PTHR32063">
    <property type="match status" value="1"/>
</dbReference>
<feature type="transmembrane region" description="Helical" evidence="1">
    <location>
        <begin position="924"/>
        <end position="945"/>
    </location>
</feature>
<protein>
    <submittedName>
        <fullName evidence="2">Efflux RND transporter permease subunit</fullName>
    </submittedName>
</protein>
<feature type="transmembrane region" description="Helical" evidence="1">
    <location>
        <begin position="899"/>
        <end position="917"/>
    </location>
</feature>
<feature type="transmembrane region" description="Helical" evidence="1">
    <location>
        <begin position="396"/>
        <end position="415"/>
    </location>
</feature>
<organism evidence="2 3">
    <name type="scientific">Candidatus Auribacter fodinae</name>
    <dbReference type="NCBI Taxonomy" id="2093366"/>
    <lineage>
        <taxon>Bacteria</taxon>
        <taxon>Pseudomonadati</taxon>
        <taxon>Candidatus Auribacterota</taxon>
        <taxon>Candidatus Auribacteria</taxon>
        <taxon>Candidatus Auribacterales</taxon>
        <taxon>Candidatus Auribacteraceae</taxon>
        <taxon>Candidatus Auribacter</taxon>
    </lineage>
</organism>
<feature type="transmembrane region" description="Helical" evidence="1">
    <location>
        <begin position="12"/>
        <end position="32"/>
    </location>
</feature>
<feature type="transmembrane region" description="Helical" evidence="1">
    <location>
        <begin position="472"/>
        <end position="492"/>
    </location>
</feature>
<feature type="transmembrane region" description="Helical" evidence="1">
    <location>
        <begin position="504"/>
        <end position="527"/>
    </location>
</feature>
<feature type="transmembrane region" description="Helical" evidence="1">
    <location>
        <begin position="1033"/>
        <end position="1057"/>
    </location>
</feature>
<keyword evidence="1" id="KW-0812">Transmembrane</keyword>
<feature type="transmembrane region" description="Helical" evidence="1">
    <location>
        <begin position="427"/>
        <end position="452"/>
    </location>
</feature>
<accession>A0A3A4QW87</accession>
<name>A0A3A4QW87_9BACT</name>
<evidence type="ECO:0000313" key="3">
    <source>
        <dbReference type="Proteomes" id="UP000266426"/>
    </source>
</evidence>
<dbReference type="Proteomes" id="UP000266426">
    <property type="component" value="Unassembled WGS sequence"/>
</dbReference>
<dbReference type="GO" id="GO:0042910">
    <property type="term" value="F:xenobiotic transmembrane transporter activity"/>
    <property type="evidence" value="ECO:0007669"/>
    <property type="project" value="TreeGrafter"/>
</dbReference>
<feature type="transmembrane region" description="Helical" evidence="1">
    <location>
        <begin position="369"/>
        <end position="389"/>
    </location>
</feature>
<dbReference type="AlphaFoldDB" id="A0A3A4QW87"/>
<dbReference type="InterPro" id="IPR001036">
    <property type="entry name" value="Acrflvin-R"/>
</dbReference>
<gene>
    <name evidence="2" type="ORF">C4541_11030</name>
</gene>
<dbReference type="SUPFAM" id="SSF82714">
    <property type="entry name" value="Multidrug efflux transporter AcrB TolC docking domain, DN and DC subdomains"/>
    <property type="match status" value="2"/>
</dbReference>
<keyword evidence="1" id="KW-1133">Transmembrane helix</keyword>
<evidence type="ECO:0000256" key="1">
    <source>
        <dbReference type="SAM" id="Phobius"/>
    </source>
</evidence>
<dbReference type="Gene3D" id="1.20.1640.10">
    <property type="entry name" value="Multidrug efflux transporter AcrB transmembrane domain"/>
    <property type="match status" value="2"/>
</dbReference>
<proteinExistence type="predicted"/>
<dbReference type="SUPFAM" id="SSF82866">
    <property type="entry name" value="Multidrug efflux transporter AcrB transmembrane domain"/>
    <property type="match status" value="2"/>
</dbReference>
<sequence>MNISAFSVKKPVTITMFYLAVILLGVISFMRLPQELFPPINYPRLSVVTHYQNAAPEEIETLITRPIEEALGAVSGMKGISSLSKEGTSIVTVSFDWGTNMDFASLNVREKLDLIKDRFPRESEDPVVMKFNPFDLPVLRYSVTGTLDQYELRKICQRVLKDGLEKVEGVASVSVSGGLIREILIEVDQGRLQASGVSILSVVESLADTNLNYPAGTIKDNTYEYLIRTIGEYQSVKEIPFTPVTVDQRRGTSDEGPPELDPLLPSERQTVSYKRKQKEYIDERTEKRIVFLKEIAKIKDTYKIRTSYSRLNGRSDISVNVQKQSGANTINVVKNVFKELEGLRKDLPEGMNLDLIYDQSMFIKDSINGVVSAAWQGGALAFIVIFLFLWNIHSSIIVTVAIPISVLGTFIMMYFKGELFQPMSLNMMSLGGLALAVGMLVDNGIVVIENIFRYREMGENPTTAAVEGCNEVTSAIVSSTLTTVAVFFPLIFVPGLAGQIFKDLAFTVCFGLIASLFVAISLIPLLATKVKIKKKKEAYSLDEVKTKIFFLKPNRKKHFYFINIMLMVCALFLYSTFMMTKLDRELLPKVDQGQFMIKVDLPTGSKLEVTNDVVVRIEEFILGLPETKSVAVTIGSEKENSITGQVDLNILESHQGEIMVTLKEDRGISTAELIQTIKSSLSVMDLGNVKIQYVLQESIFQSLTGSDSPVVVQISGYDLETLSSLSDQVFDRLKRIRGIYGIKSTKSLSNPETKVEIMKDDAATYAISVDQIALAAHTALKGTVATKYKEEGQEFDIRVQLREEDRKDFLNIRELLVRSESLDVSVPLKQVARISRGTGPSEVNRINQERTILVTANIFGRGLKEVGNDVQSQIGSLTDIPKGYKIELSGENKEVKESFKSLMLALILSIILVYMIMASQFESFIQPFIIMFTVPLSVIGIYFALKLTETPISVVALLGMIMLGGIVVNNGIVLIEFMNLLRSKGYSALDAAFIAGKIRQRPIMMSALTTIIGLIPLALGLGEGSELRAPMAITVMGGLTTSTFLTLFIIPIIYYYIESFKEFLATKLRKATDGASS</sequence>
<dbReference type="GO" id="GO:0005886">
    <property type="term" value="C:plasma membrane"/>
    <property type="evidence" value="ECO:0007669"/>
    <property type="project" value="TreeGrafter"/>
</dbReference>
<dbReference type="Pfam" id="PF00873">
    <property type="entry name" value="ACR_tran"/>
    <property type="match status" value="2"/>
</dbReference>
<dbReference type="Gene3D" id="3.30.2090.10">
    <property type="entry name" value="Multidrug efflux transporter AcrB TolC docking domain, DN and DC subdomains"/>
    <property type="match status" value="2"/>
</dbReference>
<feature type="transmembrane region" description="Helical" evidence="1">
    <location>
        <begin position="957"/>
        <end position="981"/>
    </location>
</feature>
<feature type="transmembrane region" description="Helical" evidence="1">
    <location>
        <begin position="1002"/>
        <end position="1021"/>
    </location>
</feature>
<reference evidence="2 3" key="1">
    <citation type="journal article" date="2017" name="ISME J.">
        <title>Energy and carbon metabolisms in a deep terrestrial subsurface fluid microbial community.</title>
        <authorList>
            <person name="Momper L."/>
            <person name="Jungbluth S.P."/>
            <person name="Lee M.D."/>
            <person name="Amend J.P."/>
        </authorList>
    </citation>
    <scope>NUCLEOTIDE SEQUENCE [LARGE SCALE GENOMIC DNA]</scope>
    <source>
        <strain evidence="2">SURF_26</strain>
    </source>
</reference>
<evidence type="ECO:0000313" key="2">
    <source>
        <dbReference type="EMBL" id="RJP57002.1"/>
    </source>
</evidence>
<dbReference type="PRINTS" id="PR00702">
    <property type="entry name" value="ACRIFLAVINRP"/>
</dbReference>
<comment type="caution">
    <text evidence="2">The sequence shown here is derived from an EMBL/GenBank/DDBJ whole genome shotgun (WGS) entry which is preliminary data.</text>
</comment>
<feature type="transmembrane region" description="Helical" evidence="1">
    <location>
        <begin position="559"/>
        <end position="579"/>
    </location>
</feature>
<dbReference type="InterPro" id="IPR027463">
    <property type="entry name" value="AcrB_DN_DC_subdom"/>
</dbReference>